<accession>A0A5J4IX82</accession>
<organism evidence="6 7">
    <name type="scientific">Patiriisocius marinus</name>
    <dbReference type="NCBI Taxonomy" id="1397112"/>
    <lineage>
        <taxon>Bacteria</taxon>
        <taxon>Pseudomonadati</taxon>
        <taxon>Bacteroidota</taxon>
        <taxon>Flavobacteriia</taxon>
        <taxon>Flavobacteriales</taxon>
        <taxon>Flavobacteriaceae</taxon>
        <taxon>Patiriisocius</taxon>
    </lineage>
</organism>
<gene>
    <name evidence="6" type="primary">argD</name>
    <name evidence="6" type="ORF">ULMA_10800</name>
</gene>
<keyword evidence="2 6" id="KW-0032">Aminotransferase</keyword>
<dbReference type="CDD" id="cd00610">
    <property type="entry name" value="OAT_like"/>
    <property type="match status" value="1"/>
</dbReference>
<dbReference type="PANTHER" id="PTHR11986">
    <property type="entry name" value="AMINOTRANSFERASE CLASS III"/>
    <property type="match status" value="1"/>
</dbReference>
<dbReference type="Gene3D" id="3.90.1150.10">
    <property type="entry name" value="Aspartate Aminotransferase, domain 1"/>
    <property type="match status" value="1"/>
</dbReference>
<dbReference type="GO" id="GO:0030170">
    <property type="term" value="F:pyridoxal phosphate binding"/>
    <property type="evidence" value="ECO:0007669"/>
    <property type="project" value="InterPro"/>
</dbReference>
<evidence type="ECO:0000313" key="7">
    <source>
        <dbReference type="Proteomes" id="UP000326509"/>
    </source>
</evidence>
<sequence>MKEAFYKHQAQTTPHPLGVEISHAKGSYIYDTGGNAHLDFVAGVSACSLGHSHPRVVDAIKQQADKYLHVMVYGEYIQKPAVELTQLLAAHTPAPLETTYLVNSGTEAIEGALKLARRVTGRAEILYAHKAYHGNTMGALSVMGFEERKEIFKPLIPECRPIHFNLDSSINEISKKTAAVILETIQGGAGFIEPSENFLAKIKSRCQEMGALLILDEIQPGFGRTGKLWGFENYNVVPDILVMGKGMGGGVPIGAFMASREHMTSLQDNPKLGHITTFGGNPLIAAAALATLQEITETSLIEDTLKKEILFRSLLIHPAIKEIRGRGLMLAIILESGDIATELILRCKELNLILFWLLFEPKAVRITPPLTISEEEIKQGCTIILTELNKLNS</sequence>
<dbReference type="InterPro" id="IPR050103">
    <property type="entry name" value="Class-III_PLP-dep_AT"/>
</dbReference>
<comment type="cofactor">
    <cofactor evidence="1">
        <name>pyridoxal 5'-phosphate</name>
        <dbReference type="ChEBI" id="CHEBI:597326"/>
    </cofactor>
</comment>
<dbReference type="OrthoDB" id="9801052at2"/>
<dbReference type="SUPFAM" id="SSF53383">
    <property type="entry name" value="PLP-dependent transferases"/>
    <property type="match status" value="1"/>
</dbReference>
<dbReference type="GO" id="GO:0008483">
    <property type="term" value="F:transaminase activity"/>
    <property type="evidence" value="ECO:0007669"/>
    <property type="project" value="UniProtKB-KW"/>
</dbReference>
<evidence type="ECO:0000256" key="1">
    <source>
        <dbReference type="ARBA" id="ARBA00001933"/>
    </source>
</evidence>
<keyword evidence="4 5" id="KW-0663">Pyridoxal phosphate</keyword>
<dbReference type="Proteomes" id="UP000326509">
    <property type="component" value="Unassembled WGS sequence"/>
</dbReference>
<dbReference type="InterPro" id="IPR049704">
    <property type="entry name" value="Aminotrans_3_PPA_site"/>
</dbReference>
<dbReference type="Gene3D" id="3.40.640.10">
    <property type="entry name" value="Type I PLP-dependent aspartate aminotransferase-like (Major domain)"/>
    <property type="match status" value="1"/>
</dbReference>
<name>A0A5J4IX82_9FLAO</name>
<dbReference type="RefSeq" id="WP_151673051.1">
    <property type="nucleotide sequence ID" value="NZ_BKCG01000002.1"/>
</dbReference>
<comment type="similarity">
    <text evidence="5">Belongs to the class-III pyridoxal-phosphate-dependent aminotransferase family.</text>
</comment>
<comment type="caution">
    <text evidence="6">The sequence shown here is derived from an EMBL/GenBank/DDBJ whole genome shotgun (WGS) entry which is preliminary data.</text>
</comment>
<protein>
    <submittedName>
        <fullName evidence="6">Aspartate aminotransferase family protein</fullName>
    </submittedName>
</protein>
<evidence type="ECO:0000256" key="3">
    <source>
        <dbReference type="ARBA" id="ARBA00022679"/>
    </source>
</evidence>
<evidence type="ECO:0000313" key="6">
    <source>
        <dbReference type="EMBL" id="GER58972.1"/>
    </source>
</evidence>
<dbReference type="PROSITE" id="PS00600">
    <property type="entry name" value="AA_TRANSFER_CLASS_3"/>
    <property type="match status" value="1"/>
</dbReference>
<dbReference type="PIRSF" id="PIRSF000521">
    <property type="entry name" value="Transaminase_4ab_Lys_Orn"/>
    <property type="match status" value="1"/>
</dbReference>
<dbReference type="PANTHER" id="PTHR11986:SF79">
    <property type="entry name" value="ACETYLORNITHINE AMINOTRANSFERASE, MITOCHONDRIAL"/>
    <property type="match status" value="1"/>
</dbReference>
<dbReference type="InterPro" id="IPR005814">
    <property type="entry name" value="Aminotrans_3"/>
</dbReference>
<reference evidence="6 7" key="1">
    <citation type="submission" date="2019-08" db="EMBL/GenBank/DDBJ databases">
        <title>Draft genome sequence of Ulvibacter marinus type strain NBRC 109484.</title>
        <authorList>
            <person name="Kawano K."/>
            <person name="Ushijima N."/>
            <person name="Kihara M."/>
            <person name="Itoh H."/>
        </authorList>
    </citation>
    <scope>NUCLEOTIDE SEQUENCE [LARGE SCALE GENOMIC DNA]</scope>
    <source>
        <strain evidence="6 7">NBRC 109484</strain>
    </source>
</reference>
<proteinExistence type="inferred from homology"/>
<dbReference type="FunFam" id="3.40.640.10:FF:000004">
    <property type="entry name" value="Acetylornithine aminotransferase"/>
    <property type="match status" value="1"/>
</dbReference>
<dbReference type="InterPro" id="IPR015421">
    <property type="entry name" value="PyrdxlP-dep_Trfase_major"/>
</dbReference>
<dbReference type="EMBL" id="BKCG01000002">
    <property type="protein sequence ID" value="GER58972.1"/>
    <property type="molecule type" value="Genomic_DNA"/>
</dbReference>
<dbReference type="Pfam" id="PF00202">
    <property type="entry name" value="Aminotran_3"/>
    <property type="match status" value="1"/>
</dbReference>
<dbReference type="GO" id="GO:0042802">
    <property type="term" value="F:identical protein binding"/>
    <property type="evidence" value="ECO:0007669"/>
    <property type="project" value="TreeGrafter"/>
</dbReference>
<evidence type="ECO:0000256" key="5">
    <source>
        <dbReference type="RuleBase" id="RU003560"/>
    </source>
</evidence>
<keyword evidence="3 6" id="KW-0808">Transferase</keyword>
<dbReference type="AlphaFoldDB" id="A0A5J4IX82"/>
<dbReference type="InterPro" id="IPR015424">
    <property type="entry name" value="PyrdxlP-dep_Trfase"/>
</dbReference>
<evidence type="ECO:0000256" key="2">
    <source>
        <dbReference type="ARBA" id="ARBA00022576"/>
    </source>
</evidence>
<keyword evidence="7" id="KW-1185">Reference proteome</keyword>
<dbReference type="InterPro" id="IPR015422">
    <property type="entry name" value="PyrdxlP-dep_Trfase_small"/>
</dbReference>
<evidence type="ECO:0000256" key="4">
    <source>
        <dbReference type="ARBA" id="ARBA00022898"/>
    </source>
</evidence>